<dbReference type="GO" id="GO:0005829">
    <property type="term" value="C:cytosol"/>
    <property type="evidence" value="ECO:0007669"/>
    <property type="project" value="TreeGrafter"/>
</dbReference>
<evidence type="ECO:0000313" key="5">
    <source>
        <dbReference type="Proteomes" id="UP000037755"/>
    </source>
</evidence>
<dbReference type="PATRIC" id="fig|1202724.3.peg.1302"/>
<dbReference type="Gene3D" id="3.40.50.2300">
    <property type="match status" value="1"/>
</dbReference>
<keyword evidence="4" id="KW-0808">Transferase</keyword>
<dbReference type="Gene3D" id="2.40.50.1020">
    <property type="entry name" value="LytTr DNA-binding domain"/>
    <property type="match status" value="1"/>
</dbReference>
<dbReference type="SUPFAM" id="SSF52172">
    <property type="entry name" value="CheY-like"/>
    <property type="match status" value="1"/>
</dbReference>
<keyword evidence="1" id="KW-0238">DNA-binding</keyword>
<evidence type="ECO:0000313" key="4">
    <source>
        <dbReference type="EMBL" id="KOS05684.1"/>
    </source>
</evidence>
<name>A0A0M8MC54_9FLAO</name>
<dbReference type="Proteomes" id="UP000037755">
    <property type="component" value="Unassembled WGS sequence"/>
</dbReference>
<dbReference type="InterPro" id="IPR007492">
    <property type="entry name" value="LytTR_DNA-bd_dom"/>
</dbReference>
<dbReference type="InterPro" id="IPR001789">
    <property type="entry name" value="Sig_transdc_resp-reg_receiver"/>
</dbReference>
<dbReference type="PANTHER" id="PTHR48111:SF69">
    <property type="entry name" value="RESPONSE REGULATOR RECEIVER"/>
    <property type="match status" value="1"/>
</dbReference>
<evidence type="ECO:0000256" key="1">
    <source>
        <dbReference type="ARBA" id="ARBA00023125"/>
    </source>
</evidence>
<dbReference type="InterPro" id="IPR011006">
    <property type="entry name" value="CheY-like_superfamily"/>
</dbReference>
<keyword evidence="2" id="KW-0597">Phosphoprotein</keyword>
<dbReference type="EMBL" id="LIYD01000005">
    <property type="protein sequence ID" value="KOS05684.1"/>
    <property type="molecule type" value="Genomic_DNA"/>
</dbReference>
<dbReference type="GO" id="GO:0000976">
    <property type="term" value="F:transcription cis-regulatory region binding"/>
    <property type="evidence" value="ECO:0007669"/>
    <property type="project" value="TreeGrafter"/>
</dbReference>
<comment type="caution">
    <text evidence="4">The sequence shown here is derived from an EMBL/GenBank/DDBJ whole genome shotgun (WGS) entry which is preliminary data.</text>
</comment>
<dbReference type="GO" id="GO:0006355">
    <property type="term" value="P:regulation of DNA-templated transcription"/>
    <property type="evidence" value="ECO:0007669"/>
    <property type="project" value="TreeGrafter"/>
</dbReference>
<feature type="domain" description="Response regulatory" evidence="3">
    <location>
        <begin position="6"/>
        <end position="116"/>
    </location>
</feature>
<evidence type="ECO:0000259" key="3">
    <source>
        <dbReference type="PROSITE" id="PS50110"/>
    </source>
</evidence>
<dbReference type="GO" id="GO:0000156">
    <property type="term" value="F:phosphorelay response regulator activity"/>
    <property type="evidence" value="ECO:0007669"/>
    <property type="project" value="TreeGrafter"/>
</dbReference>
<dbReference type="PROSITE" id="PS50110">
    <property type="entry name" value="RESPONSE_REGULATORY"/>
    <property type="match status" value="1"/>
</dbReference>
<dbReference type="GO" id="GO:0016301">
    <property type="term" value="F:kinase activity"/>
    <property type="evidence" value="ECO:0007669"/>
    <property type="project" value="UniProtKB-KW"/>
</dbReference>
<dbReference type="InterPro" id="IPR039420">
    <property type="entry name" value="WalR-like"/>
</dbReference>
<dbReference type="PANTHER" id="PTHR48111">
    <property type="entry name" value="REGULATOR OF RPOS"/>
    <property type="match status" value="1"/>
</dbReference>
<dbReference type="SMART" id="SM00448">
    <property type="entry name" value="REC"/>
    <property type="match status" value="1"/>
</dbReference>
<accession>A0A0M8MC54</accession>
<dbReference type="SMART" id="SM00850">
    <property type="entry name" value="LytTR"/>
    <property type="match status" value="1"/>
</dbReference>
<dbReference type="AlphaFoldDB" id="A0A0M8MC54"/>
<dbReference type="STRING" id="1202724.AM493_06275"/>
<keyword evidence="5" id="KW-1185">Reference proteome</keyword>
<sequence length="243" mass="27603">MNTKIRCLLLDDELPGLTLLKMLCEQMPELEVVKAFNNPEILLKEEARLDYDLLITDIEMPGMSGLQVADAVKGKAVIFTTAYKNFAVDAFDRDAVDYVVKPVRRERLEHAVHKVAALMAKPKAAEVPKPKQIQLNTDRGKALISTDKIFCFVTSKIDSRDKLLMLNDNTSMTVKNASFQKLLQLLPETDFCQINKTTIIAVKHVQFYAHDIITTDRLQPDGSHYTFALSEIYRTDFIKKVRV</sequence>
<dbReference type="Pfam" id="PF00072">
    <property type="entry name" value="Response_reg"/>
    <property type="match status" value="1"/>
</dbReference>
<keyword evidence="4" id="KW-0418">Kinase</keyword>
<dbReference type="OrthoDB" id="2168082at2"/>
<feature type="modified residue" description="4-aspartylphosphate" evidence="2">
    <location>
        <position position="57"/>
    </location>
</feature>
<evidence type="ECO:0000256" key="2">
    <source>
        <dbReference type="PROSITE-ProRule" id="PRU00169"/>
    </source>
</evidence>
<organism evidence="4 5">
    <name type="scientific">Flavobacterium akiainvivens</name>
    <dbReference type="NCBI Taxonomy" id="1202724"/>
    <lineage>
        <taxon>Bacteria</taxon>
        <taxon>Pseudomonadati</taxon>
        <taxon>Bacteroidota</taxon>
        <taxon>Flavobacteriia</taxon>
        <taxon>Flavobacteriales</taxon>
        <taxon>Flavobacteriaceae</taxon>
        <taxon>Flavobacterium</taxon>
    </lineage>
</organism>
<proteinExistence type="predicted"/>
<protein>
    <submittedName>
        <fullName evidence="4">Histidine kinase</fullName>
    </submittedName>
</protein>
<gene>
    <name evidence="4" type="ORF">AM493_06275</name>
</gene>
<reference evidence="4 5" key="1">
    <citation type="submission" date="2015-08" db="EMBL/GenBank/DDBJ databases">
        <title>Whole genome sequence of Flavobacterium akiainvivens IK-1T, from decaying Wikstroemia oahuensis, an endemic Hawaiian shrub.</title>
        <authorList>
            <person name="Wan X."/>
            <person name="Hou S."/>
            <person name="Saito J."/>
            <person name="Donachie S."/>
        </authorList>
    </citation>
    <scope>NUCLEOTIDE SEQUENCE [LARGE SCALE GENOMIC DNA]</scope>
    <source>
        <strain evidence="4 5">IK-1</strain>
    </source>
</reference>
<dbReference type="RefSeq" id="WP_054406892.1">
    <property type="nucleotide sequence ID" value="NZ_FOYA01000003.1"/>
</dbReference>
<dbReference type="GO" id="GO:0032993">
    <property type="term" value="C:protein-DNA complex"/>
    <property type="evidence" value="ECO:0007669"/>
    <property type="project" value="TreeGrafter"/>
</dbReference>